<comment type="caution">
    <text evidence="1">The sequence shown here is derived from an EMBL/GenBank/DDBJ whole genome shotgun (WGS) entry which is preliminary data.</text>
</comment>
<evidence type="ECO:0000313" key="1">
    <source>
        <dbReference type="EMBL" id="TGZ75963.1"/>
    </source>
</evidence>
<proteinExistence type="predicted"/>
<keyword evidence="2" id="KW-1185">Reference proteome</keyword>
<protein>
    <submittedName>
        <fullName evidence="1">Uncharacterized protein</fullName>
    </submittedName>
</protein>
<reference evidence="1 2" key="1">
    <citation type="journal article" date="2019" name="BMC Genomics">
        <title>New insights from Opisthorchis felineus genome: update on genomics of the epidemiologically important liver flukes.</title>
        <authorList>
            <person name="Ershov N.I."/>
            <person name="Mordvinov V.A."/>
            <person name="Prokhortchouk E.B."/>
            <person name="Pakharukova M.Y."/>
            <person name="Gunbin K.V."/>
            <person name="Ustyantsev K."/>
            <person name="Genaev M.A."/>
            <person name="Blinov A.G."/>
            <person name="Mazur A."/>
            <person name="Boulygina E."/>
            <person name="Tsygankova S."/>
            <person name="Khrameeva E."/>
            <person name="Chekanov N."/>
            <person name="Fan G."/>
            <person name="Xiao A."/>
            <person name="Zhang H."/>
            <person name="Xu X."/>
            <person name="Yang H."/>
            <person name="Solovyev V."/>
            <person name="Lee S.M."/>
            <person name="Liu X."/>
            <person name="Afonnikov D.A."/>
            <person name="Skryabin K.G."/>
        </authorList>
    </citation>
    <scope>NUCLEOTIDE SEQUENCE [LARGE SCALE GENOMIC DNA]</scope>
    <source>
        <strain evidence="1">AK-0245</strain>
        <tissue evidence="1">Whole organism</tissue>
    </source>
</reference>
<name>A0A4S2MGX3_OPIFE</name>
<evidence type="ECO:0000313" key="2">
    <source>
        <dbReference type="Proteomes" id="UP000308267"/>
    </source>
</evidence>
<accession>A0A4S2MGX3</accession>
<gene>
    <name evidence="1" type="ORF">CRM22_000091</name>
</gene>
<sequence>MVTARPKLPSAFGFATRRNFLHSGFHRTGRKESEFSVYHEDYMYPIERMLQIKNVIFYSRDFVDSCGR</sequence>
<dbReference type="EMBL" id="SJOL01000158">
    <property type="protein sequence ID" value="TGZ75963.1"/>
    <property type="molecule type" value="Genomic_DNA"/>
</dbReference>
<dbReference type="Proteomes" id="UP000308267">
    <property type="component" value="Unassembled WGS sequence"/>
</dbReference>
<organism evidence="1 2">
    <name type="scientific">Opisthorchis felineus</name>
    <dbReference type="NCBI Taxonomy" id="147828"/>
    <lineage>
        <taxon>Eukaryota</taxon>
        <taxon>Metazoa</taxon>
        <taxon>Spiralia</taxon>
        <taxon>Lophotrochozoa</taxon>
        <taxon>Platyhelminthes</taxon>
        <taxon>Trematoda</taxon>
        <taxon>Digenea</taxon>
        <taxon>Opisthorchiida</taxon>
        <taxon>Opisthorchiata</taxon>
        <taxon>Opisthorchiidae</taxon>
        <taxon>Opisthorchis</taxon>
    </lineage>
</organism>
<dbReference type="AlphaFoldDB" id="A0A4S2MGX3"/>